<feature type="region of interest" description="Disordered" evidence="1">
    <location>
        <begin position="1"/>
        <end position="29"/>
    </location>
</feature>
<feature type="non-terminal residue" evidence="2">
    <location>
        <position position="180"/>
    </location>
</feature>
<evidence type="ECO:0000313" key="3">
    <source>
        <dbReference type="Proteomes" id="UP001166093"/>
    </source>
</evidence>
<keyword evidence="3" id="KW-1185">Reference proteome</keyword>
<proteinExistence type="predicted"/>
<protein>
    <submittedName>
        <fullName evidence="2">RASA1 protein</fullName>
    </submittedName>
</protein>
<feature type="compositionally biased region" description="Low complexity" evidence="1">
    <location>
        <begin position="1"/>
        <end position="13"/>
    </location>
</feature>
<evidence type="ECO:0000256" key="1">
    <source>
        <dbReference type="SAM" id="MobiDB-lite"/>
    </source>
</evidence>
<dbReference type="Proteomes" id="UP001166093">
    <property type="component" value="Unassembled WGS sequence"/>
</dbReference>
<organism evidence="2 3">
    <name type="scientific">Polyodon spathula</name>
    <name type="common">North American paddlefish</name>
    <name type="synonym">Squalus spathula</name>
    <dbReference type="NCBI Taxonomy" id="7913"/>
    <lineage>
        <taxon>Eukaryota</taxon>
        <taxon>Metazoa</taxon>
        <taxon>Chordata</taxon>
        <taxon>Craniata</taxon>
        <taxon>Vertebrata</taxon>
        <taxon>Euteleostomi</taxon>
        <taxon>Actinopterygii</taxon>
        <taxon>Chondrostei</taxon>
        <taxon>Acipenseriformes</taxon>
        <taxon>Polyodontidae</taxon>
        <taxon>Polyodon</taxon>
    </lineage>
</organism>
<accession>A0ABS2XTG8</accession>
<comment type="caution">
    <text evidence="2">The sequence shown here is derived from an EMBL/GenBank/DDBJ whole genome shotgun (WGS) entry which is preliminary data.</text>
</comment>
<evidence type="ECO:0000313" key="2">
    <source>
        <dbReference type="EMBL" id="MBN3277428.1"/>
    </source>
</evidence>
<dbReference type="EMBL" id="JAAWVQ010070092">
    <property type="protein sequence ID" value="MBN3277428.1"/>
    <property type="molecule type" value="Genomic_DNA"/>
</dbReference>
<feature type="compositionally biased region" description="Pro residues" evidence="1">
    <location>
        <begin position="134"/>
        <end position="145"/>
    </location>
</feature>
<gene>
    <name evidence="2" type="primary">Rasa1</name>
    <name evidence="2" type="ORF">GTO93_0001322</name>
</gene>
<sequence>MMAAEVGSEELGSVSGGTEGGGGPDTGHFQMFSQLRVTEVGQGVVHHLHHQHQKQTATTSLSEVRLYPFPAAAAGLPGTAMVGSGAGGGGHATMFGTSSGVGSGEPYPSALEGQSSRTSPTSAGPVFDGSSAFPPLPPPPPPPPAVCGGLGTVDESDMPDGPEYEEEEVAFPLTAPPTNQ</sequence>
<feature type="compositionally biased region" description="Polar residues" evidence="1">
    <location>
        <begin position="112"/>
        <end position="122"/>
    </location>
</feature>
<feature type="compositionally biased region" description="Acidic residues" evidence="1">
    <location>
        <begin position="154"/>
        <end position="169"/>
    </location>
</feature>
<feature type="compositionally biased region" description="Gly residues" evidence="1">
    <location>
        <begin position="14"/>
        <end position="25"/>
    </location>
</feature>
<feature type="non-terminal residue" evidence="2">
    <location>
        <position position="1"/>
    </location>
</feature>
<name>A0ABS2XTG8_POLSP</name>
<reference evidence="2" key="1">
    <citation type="journal article" date="2021" name="Cell">
        <title>Tracing the genetic footprints of vertebrate landing in non-teleost ray-finned fishes.</title>
        <authorList>
            <person name="Bi X."/>
            <person name="Wang K."/>
            <person name="Yang L."/>
            <person name="Pan H."/>
            <person name="Jiang H."/>
            <person name="Wei Q."/>
            <person name="Fang M."/>
            <person name="Yu H."/>
            <person name="Zhu C."/>
            <person name="Cai Y."/>
            <person name="He Y."/>
            <person name="Gan X."/>
            <person name="Zeng H."/>
            <person name="Yu D."/>
            <person name="Zhu Y."/>
            <person name="Jiang H."/>
            <person name="Qiu Q."/>
            <person name="Yang H."/>
            <person name="Zhang Y.E."/>
            <person name="Wang W."/>
            <person name="Zhu M."/>
            <person name="He S."/>
            <person name="Zhang G."/>
        </authorList>
    </citation>
    <scope>NUCLEOTIDE SEQUENCE</scope>
    <source>
        <strain evidence="2">Pddl_001</strain>
    </source>
</reference>
<feature type="region of interest" description="Disordered" evidence="1">
    <location>
        <begin position="96"/>
        <end position="180"/>
    </location>
</feature>